<dbReference type="RefSeq" id="WP_107557832.1">
    <property type="nucleotide sequence ID" value="NZ_QXUL01000007.1"/>
</dbReference>
<sequence length="101" mass="11292">MKKLLLAATLLLTIFLGGCTWLDDKVKDHESDTKGLERTVTVYSKTGDVVKQYKGDNVRTKYNDGGALVVNIDGKRVQVMNSDVVIEEKGAEKYEINKENK</sequence>
<protein>
    <submittedName>
        <fullName evidence="2">DUF5052 family protein</fullName>
    </submittedName>
</protein>
<dbReference type="EMBL" id="QXUL01000007">
    <property type="protein sequence ID" value="RIN12400.1"/>
    <property type="molecule type" value="Genomic_DNA"/>
</dbReference>
<keyword evidence="3" id="KW-1185">Reference proteome</keyword>
<dbReference type="OrthoDB" id="598260at2"/>
<accession>A0A418IRB5</accession>
<feature type="signal peptide" evidence="1">
    <location>
        <begin position="1"/>
        <end position="22"/>
    </location>
</feature>
<comment type="caution">
    <text evidence="2">The sequence shown here is derived from an EMBL/GenBank/DDBJ whole genome shotgun (WGS) entry which is preliminary data.</text>
</comment>
<evidence type="ECO:0000313" key="2">
    <source>
        <dbReference type="EMBL" id="RIN12400.1"/>
    </source>
</evidence>
<organism evidence="2 3">
    <name type="scientific">Staphylococcus xylosus</name>
    <dbReference type="NCBI Taxonomy" id="1288"/>
    <lineage>
        <taxon>Bacteria</taxon>
        <taxon>Bacillati</taxon>
        <taxon>Bacillota</taxon>
        <taxon>Bacilli</taxon>
        <taxon>Bacillales</taxon>
        <taxon>Staphylococcaceae</taxon>
        <taxon>Staphylococcus</taxon>
    </lineage>
</organism>
<dbReference type="AlphaFoldDB" id="A0A418IRB5"/>
<dbReference type="Proteomes" id="UP000285567">
    <property type="component" value="Unassembled WGS sequence"/>
</dbReference>
<dbReference type="Pfam" id="PF16475">
    <property type="entry name" value="DUF5052"/>
    <property type="match status" value="1"/>
</dbReference>
<evidence type="ECO:0000313" key="3">
    <source>
        <dbReference type="Proteomes" id="UP000285567"/>
    </source>
</evidence>
<evidence type="ECO:0000256" key="1">
    <source>
        <dbReference type="SAM" id="SignalP"/>
    </source>
</evidence>
<reference evidence="2 3" key="1">
    <citation type="journal article" date="2016" name="Front. Microbiol.">
        <title>Comprehensive Phylogenetic Analysis of Bovine Non-aureus Staphylococci Species Based on Whole-Genome Sequencing.</title>
        <authorList>
            <person name="Naushad S."/>
            <person name="Barkema H.W."/>
            <person name="Luby C."/>
            <person name="Condas L.A."/>
            <person name="Nobrega D.B."/>
            <person name="Carson D.A."/>
            <person name="De Buck J."/>
        </authorList>
    </citation>
    <scope>NUCLEOTIDE SEQUENCE [LARGE SCALE GENOMIC DNA]</scope>
    <source>
        <strain evidence="2 3">SNUC 102</strain>
    </source>
</reference>
<name>A0A418IRB5_STAXY</name>
<gene>
    <name evidence="2" type="ORF">BU097_02410</name>
</gene>
<keyword evidence="1" id="KW-0732">Signal</keyword>
<proteinExistence type="predicted"/>
<dbReference type="PROSITE" id="PS51257">
    <property type="entry name" value="PROKAR_LIPOPROTEIN"/>
    <property type="match status" value="1"/>
</dbReference>
<dbReference type="InterPro" id="IPR032484">
    <property type="entry name" value="DUF5052"/>
</dbReference>
<feature type="chain" id="PRO_5038817117" evidence="1">
    <location>
        <begin position="23"/>
        <end position="101"/>
    </location>
</feature>